<evidence type="ECO:0000256" key="1">
    <source>
        <dbReference type="SAM" id="MobiDB-lite"/>
    </source>
</evidence>
<evidence type="ECO:0000313" key="5">
    <source>
        <dbReference type="Proteomes" id="UP001050808"/>
    </source>
</evidence>
<dbReference type="Proteomes" id="UP001050808">
    <property type="component" value="Unassembled WGS sequence"/>
</dbReference>
<feature type="transmembrane region" description="Helical" evidence="2">
    <location>
        <begin position="39"/>
        <end position="55"/>
    </location>
</feature>
<dbReference type="EMBL" id="BNDY01000002">
    <property type="protein sequence ID" value="GHI35804.1"/>
    <property type="molecule type" value="Genomic_DNA"/>
</dbReference>
<gene>
    <name evidence="3" type="ORF">Sviol_02120</name>
    <name evidence="4" type="ORF">Sviol_43470</name>
</gene>
<name>A0ABQ3QET9_9ACTN</name>
<feature type="region of interest" description="Disordered" evidence="1">
    <location>
        <begin position="58"/>
        <end position="77"/>
    </location>
</feature>
<comment type="caution">
    <text evidence="3">The sequence shown here is derived from an EMBL/GenBank/DDBJ whole genome shotgun (WGS) entry which is preliminary data.</text>
</comment>
<protein>
    <submittedName>
        <fullName evidence="3">Uncharacterized protein</fullName>
    </submittedName>
</protein>
<evidence type="ECO:0000313" key="4">
    <source>
        <dbReference type="EMBL" id="GHI39939.1"/>
    </source>
</evidence>
<reference evidence="3" key="1">
    <citation type="submission" date="2024-05" db="EMBL/GenBank/DDBJ databases">
        <title>Whole genome shotgun sequence of Streptomyces violascens NBRC 12920.</title>
        <authorList>
            <person name="Komaki H."/>
            <person name="Tamura T."/>
        </authorList>
    </citation>
    <scope>NUCLEOTIDE SEQUENCE</scope>
    <source>
        <strain evidence="3">NBRC 12920</strain>
    </source>
</reference>
<proteinExistence type="predicted"/>
<keyword evidence="2" id="KW-1133">Transmembrane helix</keyword>
<dbReference type="EMBL" id="BNDY01000017">
    <property type="protein sequence ID" value="GHI39939.1"/>
    <property type="molecule type" value="Genomic_DNA"/>
</dbReference>
<evidence type="ECO:0000313" key="3">
    <source>
        <dbReference type="EMBL" id="GHI35804.1"/>
    </source>
</evidence>
<keyword evidence="2" id="KW-0812">Transmembrane</keyword>
<sequence>MPAPQPSPSKNRAIDLIAFLAVLATGVALVCIGGVHPDALAGVAVGLAYVYAVWADRSRQRESSDEHLVRDEDRLAP</sequence>
<keyword evidence="2" id="KW-0472">Membrane</keyword>
<feature type="transmembrane region" description="Helical" evidence="2">
    <location>
        <begin position="12"/>
        <end position="33"/>
    </location>
</feature>
<accession>A0ABQ3QET9</accession>
<organism evidence="3 5">
    <name type="scientific">Streptomyces violascens</name>
    <dbReference type="NCBI Taxonomy" id="67381"/>
    <lineage>
        <taxon>Bacteria</taxon>
        <taxon>Bacillati</taxon>
        <taxon>Actinomycetota</taxon>
        <taxon>Actinomycetes</taxon>
        <taxon>Kitasatosporales</taxon>
        <taxon>Streptomycetaceae</taxon>
        <taxon>Streptomyces</taxon>
    </lineage>
</organism>
<keyword evidence="5" id="KW-1185">Reference proteome</keyword>
<evidence type="ECO:0000256" key="2">
    <source>
        <dbReference type="SAM" id="Phobius"/>
    </source>
</evidence>
<dbReference type="RefSeq" id="WP_189970835.1">
    <property type="nucleotide sequence ID" value="NZ_BMUA01000040.1"/>
</dbReference>